<dbReference type="GO" id="GO:0140625">
    <property type="term" value="F:opioid growth factor receptor activity"/>
    <property type="evidence" value="ECO:0007669"/>
    <property type="project" value="InterPro"/>
</dbReference>
<evidence type="ECO:0000256" key="1">
    <source>
        <dbReference type="ARBA" id="ARBA00010365"/>
    </source>
</evidence>
<evidence type="ECO:0000259" key="3">
    <source>
        <dbReference type="Pfam" id="PF04664"/>
    </source>
</evidence>
<dbReference type="GO" id="GO:0016020">
    <property type="term" value="C:membrane"/>
    <property type="evidence" value="ECO:0007669"/>
    <property type="project" value="InterPro"/>
</dbReference>
<gene>
    <name evidence="4" type="ORF">CERZMDRAFT_94579</name>
</gene>
<evidence type="ECO:0000256" key="2">
    <source>
        <dbReference type="SAM" id="MobiDB-lite"/>
    </source>
</evidence>
<dbReference type="InterPro" id="IPR039574">
    <property type="entry name" value="OGFr"/>
</dbReference>
<dbReference type="Proteomes" id="UP000799539">
    <property type="component" value="Unassembled WGS sequence"/>
</dbReference>
<dbReference type="EMBL" id="ML992666">
    <property type="protein sequence ID" value="KAF2215159.1"/>
    <property type="molecule type" value="Genomic_DNA"/>
</dbReference>
<reference evidence="4" key="1">
    <citation type="journal article" date="2020" name="Stud. Mycol.">
        <title>101 Dothideomycetes genomes: a test case for predicting lifestyles and emergence of pathogens.</title>
        <authorList>
            <person name="Haridas S."/>
            <person name="Albert R."/>
            <person name="Binder M."/>
            <person name="Bloem J."/>
            <person name="Labutti K."/>
            <person name="Salamov A."/>
            <person name="Andreopoulos B."/>
            <person name="Baker S."/>
            <person name="Barry K."/>
            <person name="Bills G."/>
            <person name="Bluhm B."/>
            <person name="Cannon C."/>
            <person name="Castanera R."/>
            <person name="Culley D."/>
            <person name="Daum C."/>
            <person name="Ezra D."/>
            <person name="Gonzalez J."/>
            <person name="Henrissat B."/>
            <person name="Kuo A."/>
            <person name="Liang C."/>
            <person name="Lipzen A."/>
            <person name="Lutzoni F."/>
            <person name="Magnuson J."/>
            <person name="Mondo S."/>
            <person name="Nolan M."/>
            <person name="Ohm R."/>
            <person name="Pangilinan J."/>
            <person name="Park H.-J."/>
            <person name="Ramirez L."/>
            <person name="Alfaro M."/>
            <person name="Sun H."/>
            <person name="Tritt A."/>
            <person name="Yoshinaga Y."/>
            <person name="Zwiers L.-H."/>
            <person name="Turgeon B."/>
            <person name="Goodwin S."/>
            <person name="Spatafora J."/>
            <person name="Crous P."/>
            <person name="Grigoriev I."/>
        </authorList>
    </citation>
    <scope>NUCLEOTIDE SEQUENCE</scope>
    <source>
        <strain evidence="4">SCOH1-5</strain>
    </source>
</reference>
<dbReference type="OrthoDB" id="9030204at2759"/>
<organism evidence="4 5">
    <name type="scientific">Cercospora zeae-maydis SCOH1-5</name>
    <dbReference type="NCBI Taxonomy" id="717836"/>
    <lineage>
        <taxon>Eukaryota</taxon>
        <taxon>Fungi</taxon>
        <taxon>Dikarya</taxon>
        <taxon>Ascomycota</taxon>
        <taxon>Pezizomycotina</taxon>
        <taxon>Dothideomycetes</taxon>
        <taxon>Dothideomycetidae</taxon>
        <taxon>Mycosphaerellales</taxon>
        <taxon>Mycosphaerellaceae</taxon>
        <taxon>Cercospora</taxon>
    </lineage>
</organism>
<dbReference type="InterPro" id="IPR006757">
    <property type="entry name" value="OGF_rcpt"/>
</dbReference>
<evidence type="ECO:0000313" key="4">
    <source>
        <dbReference type="EMBL" id="KAF2215159.1"/>
    </source>
</evidence>
<feature type="region of interest" description="Disordered" evidence="2">
    <location>
        <begin position="181"/>
        <end position="204"/>
    </location>
</feature>
<dbReference type="PANTHER" id="PTHR14015:SF2">
    <property type="entry name" value="OPIOID GROWTH FACTOR RECEPTOR (OGFR) CONSERVED DOMAIN-CONTAINING PROTEIN"/>
    <property type="match status" value="1"/>
</dbReference>
<dbReference type="AlphaFoldDB" id="A0A6A6FP37"/>
<proteinExistence type="inferred from homology"/>
<dbReference type="PANTHER" id="PTHR14015">
    <property type="entry name" value="OPIOID GROWTH FACTOR RECEPTOR OGFR ZETA-TYPE OPIOID RECEPTOR"/>
    <property type="match status" value="1"/>
</dbReference>
<evidence type="ECO:0000313" key="5">
    <source>
        <dbReference type="Proteomes" id="UP000799539"/>
    </source>
</evidence>
<comment type="similarity">
    <text evidence="1">Belongs to the opioid growth factor receptor family.</text>
</comment>
<feature type="domain" description="Opioid growth factor receptor (OGFr) conserved" evidence="3">
    <location>
        <begin position="15"/>
        <end position="176"/>
    </location>
</feature>
<sequence length="204" mass="23509">MSTNDNSLQPPFLARFYGHEAARDDAGRTLDQILNFDNYELERHHDYIQVIFPLPERSPINPTAPKITEEVRDAFLRNELLRDNLFRAFARMASFYAFDVSGTPDDPTLTPKSNFEKLARETWLTRMDHNHLRITRIIRCMRILGLETAAVKFYDALCANEGGKVASRSLMYWERAAKRPLHLPPDESNEDAPGVGWLREEDAS</sequence>
<keyword evidence="5" id="KW-1185">Reference proteome</keyword>
<protein>
    <recommendedName>
        <fullName evidence="3">Opioid growth factor receptor (OGFr) conserved domain-containing protein</fullName>
    </recommendedName>
</protein>
<name>A0A6A6FP37_9PEZI</name>
<dbReference type="Pfam" id="PF04664">
    <property type="entry name" value="OGFr_N"/>
    <property type="match status" value="1"/>
</dbReference>
<accession>A0A6A6FP37</accession>